<keyword evidence="2" id="KW-1185">Reference proteome</keyword>
<evidence type="ECO:0000313" key="1">
    <source>
        <dbReference type="EMBL" id="CAI6334898.1"/>
    </source>
</evidence>
<gene>
    <name evidence="1" type="ORF">PDIGIT_LOCUS7969</name>
</gene>
<dbReference type="Proteomes" id="UP001152607">
    <property type="component" value="Unassembled WGS sequence"/>
</dbReference>
<dbReference type="AlphaFoldDB" id="A0A9W4UEE4"/>
<reference evidence="1" key="1">
    <citation type="submission" date="2023-01" db="EMBL/GenBank/DDBJ databases">
        <authorList>
            <person name="Van Ghelder C."/>
            <person name="Rancurel C."/>
        </authorList>
    </citation>
    <scope>NUCLEOTIDE SEQUENCE</scope>
    <source>
        <strain evidence="1">CNCM I-4278</strain>
    </source>
</reference>
<evidence type="ECO:0000313" key="2">
    <source>
        <dbReference type="Proteomes" id="UP001152607"/>
    </source>
</evidence>
<protein>
    <submittedName>
        <fullName evidence="1">Uncharacterized protein</fullName>
    </submittedName>
</protein>
<dbReference type="EMBL" id="CAOQHR010000005">
    <property type="protein sequence ID" value="CAI6334898.1"/>
    <property type="molecule type" value="Genomic_DNA"/>
</dbReference>
<name>A0A9W4UEE4_9PLEO</name>
<accession>A0A9W4UEE4</accession>
<sequence length="104" mass="11673">MKAPHDVQSKASCVPRSESVREYLRLVSCCTVARQKVIHYPTTGPLLSLYSFSCPFSFFCTGKRSGGLFSFSQRSYTGSQLHAYAIEMFMTNEILHNADTACYI</sequence>
<comment type="caution">
    <text evidence="1">The sequence shown here is derived from an EMBL/GenBank/DDBJ whole genome shotgun (WGS) entry which is preliminary data.</text>
</comment>
<proteinExistence type="predicted"/>
<organism evidence="1 2">
    <name type="scientific">Periconia digitata</name>
    <dbReference type="NCBI Taxonomy" id="1303443"/>
    <lineage>
        <taxon>Eukaryota</taxon>
        <taxon>Fungi</taxon>
        <taxon>Dikarya</taxon>
        <taxon>Ascomycota</taxon>
        <taxon>Pezizomycotina</taxon>
        <taxon>Dothideomycetes</taxon>
        <taxon>Pleosporomycetidae</taxon>
        <taxon>Pleosporales</taxon>
        <taxon>Massarineae</taxon>
        <taxon>Periconiaceae</taxon>
        <taxon>Periconia</taxon>
    </lineage>
</organism>